<name>A0A561EBC5_9MICO</name>
<sequence>MKFSVGTQAIVVGDVDQASIDSIAAIAENAVPATLALANARADHPLLILLPRSSAEYSRWQGVNPQVTVDSGAMTVRGLSGKPGWIVVNQMLDGNDTLITGAETPLISDIIYHETFHAVTLPSKWVYAPAWVIEGYAVWTSGHSAQVVSSMHPKNPVLPTYAQIHSADNAPYYYDAGSFVGYLQYVYSWQTALVFYQDAIAQNTPDVDALFNKHFGVSLPVAVAAWKRNYAHQVANVDLYT</sequence>
<reference evidence="1 2" key="1">
    <citation type="submission" date="2019-06" db="EMBL/GenBank/DDBJ databases">
        <title>Sequencing the genomes of 1000 actinobacteria strains.</title>
        <authorList>
            <person name="Klenk H.-P."/>
        </authorList>
    </citation>
    <scope>NUCLEOTIDE SEQUENCE [LARGE SCALE GENOMIC DNA]</scope>
    <source>
        <strain evidence="1 2">DSM 19560</strain>
    </source>
</reference>
<evidence type="ECO:0000313" key="1">
    <source>
        <dbReference type="EMBL" id="TWE12909.1"/>
    </source>
</evidence>
<evidence type="ECO:0000313" key="2">
    <source>
        <dbReference type="Proteomes" id="UP000318297"/>
    </source>
</evidence>
<dbReference type="EMBL" id="VIVQ01000001">
    <property type="protein sequence ID" value="TWE12909.1"/>
    <property type="molecule type" value="Genomic_DNA"/>
</dbReference>
<gene>
    <name evidence="1" type="ORF">BKA23_1731</name>
</gene>
<dbReference type="RefSeq" id="WP_145227260.1">
    <property type="nucleotide sequence ID" value="NZ_VIVQ01000001.1"/>
</dbReference>
<dbReference type="AlphaFoldDB" id="A0A561EBC5"/>
<dbReference type="OrthoDB" id="5242307at2"/>
<comment type="caution">
    <text evidence="1">The sequence shown here is derived from an EMBL/GenBank/DDBJ whole genome shotgun (WGS) entry which is preliminary data.</text>
</comment>
<evidence type="ECO:0008006" key="3">
    <source>
        <dbReference type="Google" id="ProtNLM"/>
    </source>
</evidence>
<dbReference type="Proteomes" id="UP000318297">
    <property type="component" value="Unassembled WGS sequence"/>
</dbReference>
<proteinExistence type="predicted"/>
<keyword evidence="2" id="KW-1185">Reference proteome</keyword>
<accession>A0A561EBC5</accession>
<protein>
    <recommendedName>
        <fullName evidence="3">Basic secretory peptidase family protein</fullName>
    </recommendedName>
</protein>
<organism evidence="1 2">
    <name type="scientific">Rudaeicoccus suwonensis</name>
    <dbReference type="NCBI Taxonomy" id="657409"/>
    <lineage>
        <taxon>Bacteria</taxon>
        <taxon>Bacillati</taxon>
        <taxon>Actinomycetota</taxon>
        <taxon>Actinomycetes</taxon>
        <taxon>Micrococcales</taxon>
        <taxon>Dermacoccaceae</taxon>
        <taxon>Rudaeicoccus</taxon>
    </lineage>
</organism>